<sequence>MTRLVRWLLLALIAPFASLAASSGASAQDGVYQRRYYDPPRVERRYYDEDERYVQQRLRAIRRDSAVLRREAERRAAYEAAQREQSRRGGFGVPFLQRLFGGSRPEADERWSARTDPGAVEVRPKPKRIRRRPPEATPAAALLPAVTPPEVAAAPPAAPPSTFVVVIGDSIADGLAGGLTEAFVDAPDVAVKRVTKPNAGLVRGDYYDFVAAARQTLDEGPATYAVFDVGVNDRQPFLDMRDAAPLSPRWKERYAQRIDALLAPFKERKIPIYWVGLAPSESVRASSDHTALNALARERVEAAGGTYVDVWEGFVDEAGDYAAVGPQLDGQTAKLRLDDGVHFSKAGARKLAHYVEQEIRKVYTPKPAVPADAVAGTTTDAPEPNAPPLAAKPKPLAGPLMVLTAPRTTQGGALLGSGSPAAAETLLVRGEAPSPTPGRLDDHRWPAAAGPDGDASAKPDAAPRP</sequence>
<dbReference type="SUPFAM" id="SSF52266">
    <property type="entry name" value="SGNH hydrolase"/>
    <property type="match status" value="1"/>
</dbReference>
<evidence type="ECO:0000313" key="4">
    <source>
        <dbReference type="Proteomes" id="UP001143309"/>
    </source>
</evidence>
<feature type="region of interest" description="Disordered" evidence="1">
    <location>
        <begin position="409"/>
        <end position="465"/>
    </location>
</feature>
<gene>
    <name evidence="3" type="ORF">GCM10008174_10990</name>
</gene>
<organism evidence="3 4">
    <name type="scientific">Methylopila turkensis</name>
    <dbReference type="NCBI Taxonomy" id="1437816"/>
    <lineage>
        <taxon>Bacteria</taxon>
        <taxon>Pseudomonadati</taxon>
        <taxon>Pseudomonadota</taxon>
        <taxon>Alphaproteobacteria</taxon>
        <taxon>Hyphomicrobiales</taxon>
        <taxon>Methylopilaceae</taxon>
        <taxon>Methylopila</taxon>
    </lineage>
</organism>
<dbReference type="EMBL" id="BSFL01000001">
    <property type="protein sequence ID" value="GLK79358.1"/>
    <property type="molecule type" value="Genomic_DNA"/>
</dbReference>
<feature type="region of interest" description="Disordered" evidence="1">
    <location>
        <begin position="370"/>
        <end position="394"/>
    </location>
</feature>
<dbReference type="AlphaFoldDB" id="A0A9W6JPQ7"/>
<accession>A0A9W6JPQ7</accession>
<dbReference type="Pfam" id="PF04311">
    <property type="entry name" value="DUF459"/>
    <property type="match status" value="1"/>
</dbReference>
<feature type="compositionally biased region" description="Basic and acidic residues" evidence="1">
    <location>
        <begin position="455"/>
        <end position="465"/>
    </location>
</feature>
<evidence type="ECO:0000256" key="2">
    <source>
        <dbReference type="SAM" id="SignalP"/>
    </source>
</evidence>
<evidence type="ECO:0000313" key="3">
    <source>
        <dbReference type="EMBL" id="GLK79358.1"/>
    </source>
</evidence>
<protein>
    <recommendedName>
        <fullName evidence="5">SGNH hydrolase-type esterase domain-containing protein</fullName>
    </recommendedName>
</protein>
<evidence type="ECO:0008006" key="5">
    <source>
        <dbReference type="Google" id="ProtNLM"/>
    </source>
</evidence>
<dbReference type="GO" id="GO:0016788">
    <property type="term" value="F:hydrolase activity, acting on ester bonds"/>
    <property type="evidence" value="ECO:0007669"/>
    <property type="project" value="UniProtKB-ARBA"/>
</dbReference>
<reference evidence="3" key="2">
    <citation type="submission" date="2023-01" db="EMBL/GenBank/DDBJ databases">
        <authorList>
            <person name="Sun Q."/>
            <person name="Evtushenko L."/>
        </authorList>
    </citation>
    <scope>NUCLEOTIDE SEQUENCE</scope>
    <source>
        <strain evidence="3">VKM B-2748</strain>
    </source>
</reference>
<dbReference type="InterPro" id="IPR036514">
    <property type="entry name" value="SGNH_hydro_sf"/>
</dbReference>
<feature type="chain" id="PRO_5040824548" description="SGNH hydrolase-type esterase domain-containing protein" evidence="2">
    <location>
        <begin position="28"/>
        <end position="465"/>
    </location>
</feature>
<dbReference type="Proteomes" id="UP001143309">
    <property type="component" value="Unassembled WGS sequence"/>
</dbReference>
<dbReference type="RefSeq" id="WP_271199819.1">
    <property type="nucleotide sequence ID" value="NZ_BSFL01000001.1"/>
</dbReference>
<dbReference type="CDD" id="cd01829">
    <property type="entry name" value="SGNH_hydrolase_peri2"/>
    <property type="match status" value="1"/>
</dbReference>
<dbReference type="InterPro" id="IPR007407">
    <property type="entry name" value="DUF459"/>
</dbReference>
<feature type="signal peptide" evidence="2">
    <location>
        <begin position="1"/>
        <end position="27"/>
    </location>
</feature>
<name>A0A9W6JPQ7_9HYPH</name>
<keyword evidence="2" id="KW-0732">Signal</keyword>
<evidence type="ECO:0000256" key="1">
    <source>
        <dbReference type="SAM" id="MobiDB-lite"/>
    </source>
</evidence>
<feature type="region of interest" description="Disordered" evidence="1">
    <location>
        <begin position="107"/>
        <end position="136"/>
    </location>
</feature>
<proteinExistence type="predicted"/>
<keyword evidence="4" id="KW-1185">Reference proteome</keyword>
<dbReference type="Gene3D" id="3.40.50.1110">
    <property type="entry name" value="SGNH hydrolase"/>
    <property type="match status" value="1"/>
</dbReference>
<reference evidence="3" key="1">
    <citation type="journal article" date="2014" name="Int. J. Syst. Evol. Microbiol.">
        <title>Complete genome sequence of Corynebacterium casei LMG S-19264T (=DSM 44701T), isolated from a smear-ripened cheese.</title>
        <authorList>
            <consortium name="US DOE Joint Genome Institute (JGI-PGF)"/>
            <person name="Walter F."/>
            <person name="Albersmeier A."/>
            <person name="Kalinowski J."/>
            <person name="Ruckert C."/>
        </authorList>
    </citation>
    <scope>NUCLEOTIDE SEQUENCE</scope>
    <source>
        <strain evidence="3">VKM B-2748</strain>
    </source>
</reference>
<comment type="caution">
    <text evidence="3">The sequence shown here is derived from an EMBL/GenBank/DDBJ whole genome shotgun (WGS) entry which is preliminary data.</text>
</comment>